<dbReference type="AlphaFoldDB" id="A0A1Y2A8H5"/>
<proteinExistence type="predicted"/>
<accession>A0A1Y2A8H5</accession>
<gene>
    <name evidence="1" type="ORF">BCR34DRAFT_295138</name>
</gene>
<evidence type="ECO:0000313" key="1">
    <source>
        <dbReference type="EMBL" id="ORY18823.1"/>
    </source>
</evidence>
<evidence type="ECO:0000313" key="2">
    <source>
        <dbReference type="Proteomes" id="UP000193144"/>
    </source>
</evidence>
<comment type="caution">
    <text evidence="1">The sequence shown here is derived from an EMBL/GenBank/DDBJ whole genome shotgun (WGS) entry which is preliminary data.</text>
</comment>
<reference evidence="1 2" key="1">
    <citation type="submission" date="2016-07" db="EMBL/GenBank/DDBJ databases">
        <title>Pervasive Adenine N6-methylation of Active Genes in Fungi.</title>
        <authorList>
            <consortium name="DOE Joint Genome Institute"/>
            <person name="Mondo S.J."/>
            <person name="Dannebaum R.O."/>
            <person name="Kuo R.C."/>
            <person name="Labutti K."/>
            <person name="Haridas S."/>
            <person name="Kuo A."/>
            <person name="Salamov A."/>
            <person name="Ahrendt S.R."/>
            <person name="Lipzen A."/>
            <person name="Sullivan W."/>
            <person name="Andreopoulos W.B."/>
            <person name="Clum A."/>
            <person name="Lindquist E."/>
            <person name="Daum C."/>
            <person name="Ramamoorthy G.K."/>
            <person name="Gryganskyi A."/>
            <person name="Culley D."/>
            <person name="Magnuson J.K."/>
            <person name="James T.Y."/>
            <person name="O'Malley M.A."/>
            <person name="Stajich J.E."/>
            <person name="Spatafora J.W."/>
            <person name="Visel A."/>
            <person name="Grigoriev I.V."/>
        </authorList>
    </citation>
    <scope>NUCLEOTIDE SEQUENCE [LARGE SCALE GENOMIC DNA]</scope>
    <source>
        <strain evidence="1 2">CBS 115471</strain>
    </source>
</reference>
<name>A0A1Y2A8H5_9PLEO</name>
<keyword evidence="2" id="KW-1185">Reference proteome</keyword>
<sequence>MPTLSIHARVRDRTFGRRYAVRSIVRPDFDTPALSPHVAIAIEHSVLAKRRYQTRFGVPQRLKHTPLVWALHKNRRSEEETWDERLQLWSRMQDYVEYILNVFPGIYWRKFKPLKYPIKDHLMSEIVQITPIYPEILTIISIRSTGMFQRFWKMSGAAITLTAKTVSWATKTPKRRMMLRAMMLLTAMAECNLIPTIDPREPYRSAKPTAVRFTTTDNGMVD</sequence>
<dbReference type="Proteomes" id="UP000193144">
    <property type="component" value="Unassembled WGS sequence"/>
</dbReference>
<organism evidence="1 2">
    <name type="scientific">Clohesyomyces aquaticus</name>
    <dbReference type="NCBI Taxonomy" id="1231657"/>
    <lineage>
        <taxon>Eukaryota</taxon>
        <taxon>Fungi</taxon>
        <taxon>Dikarya</taxon>
        <taxon>Ascomycota</taxon>
        <taxon>Pezizomycotina</taxon>
        <taxon>Dothideomycetes</taxon>
        <taxon>Pleosporomycetidae</taxon>
        <taxon>Pleosporales</taxon>
        <taxon>Lindgomycetaceae</taxon>
        <taxon>Clohesyomyces</taxon>
    </lineage>
</organism>
<protein>
    <submittedName>
        <fullName evidence="1">Uncharacterized protein</fullName>
    </submittedName>
</protein>
<dbReference type="EMBL" id="MCFA01000005">
    <property type="protein sequence ID" value="ORY18823.1"/>
    <property type="molecule type" value="Genomic_DNA"/>
</dbReference>